<reference evidence="4 5" key="1">
    <citation type="submission" date="2016-10" db="EMBL/GenBank/DDBJ databases">
        <title>Pseudoalteromonas amylolytica sp. nov., isolated from the surface seawater.</title>
        <authorList>
            <person name="Wu Y.-H."/>
            <person name="Cheng H."/>
            <person name="Jin X.-B."/>
            <person name="Wang C.-S."/>
            <person name="Xu X.-W."/>
        </authorList>
    </citation>
    <scope>NUCLEOTIDE SEQUENCE [LARGE SCALE GENOMIC DNA]</scope>
    <source>
        <strain evidence="4 5">JCM 12483</strain>
    </source>
</reference>
<dbReference type="GO" id="GO:0009432">
    <property type="term" value="P:SOS response"/>
    <property type="evidence" value="ECO:0007669"/>
    <property type="project" value="TreeGrafter"/>
</dbReference>
<gene>
    <name evidence="4" type="ORF">BIW53_04590</name>
</gene>
<name>A0A1S1N5V0_9GAMM</name>
<proteinExistence type="predicted"/>
<dbReference type="PANTHER" id="PTHR21621:SF0">
    <property type="entry name" value="BETA-CITRYLGLUTAMATE SYNTHASE B-RELATED"/>
    <property type="match status" value="1"/>
</dbReference>
<dbReference type="Gene3D" id="3.30.470.20">
    <property type="entry name" value="ATP-grasp fold, B domain"/>
    <property type="match status" value="1"/>
</dbReference>
<keyword evidence="5" id="KW-1185">Reference proteome</keyword>
<dbReference type="Proteomes" id="UP000180253">
    <property type="component" value="Unassembled WGS sequence"/>
</dbReference>
<dbReference type="GO" id="GO:0005524">
    <property type="term" value="F:ATP binding"/>
    <property type="evidence" value="ECO:0007669"/>
    <property type="project" value="UniProtKB-UniRule"/>
</dbReference>
<evidence type="ECO:0000313" key="4">
    <source>
        <dbReference type="EMBL" id="OHU96612.1"/>
    </source>
</evidence>
<keyword evidence="1" id="KW-0464">Manganese</keyword>
<evidence type="ECO:0000259" key="3">
    <source>
        <dbReference type="PROSITE" id="PS50975"/>
    </source>
</evidence>
<keyword evidence="2" id="KW-0547">Nucleotide-binding</keyword>
<dbReference type="InterPro" id="IPR011761">
    <property type="entry name" value="ATP-grasp"/>
</dbReference>
<feature type="domain" description="ATP-grasp" evidence="3">
    <location>
        <begin position="111"/>
        <end position="313"/>
    </location>
</feature>
<evidence type="ECO:0000256" key="2">
    <source>
        <dbReference type="PROSITE-ProRule" id="PRU00409"/>
    </source>
</evidence>
<evidence type="ECO:0000313" key="5">
    <source>
        <dbReference type="Proteomes" id="UP000180253"/>
    </source>
</evidence>
<accession>A0A1S1N5V0</accession>
<dbReference type="InterPro" id="IPR013651">
    <property type="entry name" value="ATP-grasp_RimK-type"/>
</dbReference>
<dbReference type="PANTHER" id="PTHR21621">
    <property type="entry name" value="RIBOSOMAL PROTEIN S6 MODIFICATION PROTEIN"/>
    <property type="match status" value="1"/>
</dbReference>
<evidence type="ECO:0000256" key="1">
    <source>
        <dbReference type="ARBA" id="ARBA00023211"/>
    </source>
</evidence>
<dbReference type="GO" id="GO:0046872">
    <property type="term" value="F:metal ion binding"/>
    <property type="evidence" value="ECO:0007669"/>
    <property type="project" value="InterPro"/>
</dbReference>
<dbReference type="OrthoDB" id="5297883at2"/>
<dbReference type="PROSITE" id="PS50975">
    <property type="entry name" value="ATP_GRASP"/>
    <property type="match status" value="1"/>
</dbReference>
<dbReference type="AlphaFoldDB" id="A0A1S1N5V0"/>
<comment type="caution">
    <text evidence="4">The sequence shown here is derived from an EMBL/GenBank/DDBJ whole genome shotgun (WGS) entry which is preliminary data.</text>
</comment>
<dbReference type="SUPFAM" id="SSF56059">
    <property type="entry name" value="Glutathione synthetase ATP-binding domain-like"/>
    <property type="match status" value="1"/>
</dbReference>
<dbReference type="EMBL" id="MNAN01000026">
    <property type="protein sequence ID" value="OHU96612.1"/>
    <property type="molecule type" value="Genomic_DNA"/>
</dbReference>
<protein>
    <recommendedName>
        <fullName evidence="3">ATP-grasp domain-containing protein</fullName>
    </recommendedName>
</protein>
<dbReference type="Pfam" id="PF08443">
    <property type="entry name" value="RimK"/>
    <property type="match status" value="1"/>
</dbReference>
<keyword evidence="2" id="KW-0067">ATP-binding</keyword>
<dbReference type="GO" id="GO:0018169">
    <property type="term" value="F:ribosomal S6-glutamic acid ligase activity"/>
    <property type="evidence" value="ECO:0007669"/>
    <property type="project" value="TreeGrafter"/>
</dbReference>
<dbReference type="RefSeq" id="WP_070990660.1">
    <property type="nucleotide sequence ID" value="NZ_CBCSHD010000001.1"/>
</dbReference>
<sequence length="320" mass="36270">MSKALTIRGIPDNCLIKFIGKENFAISGSSNISDHLILEDMSNDTCLLDPLKGGRANINTNNLSVVINEIADPDSHALTLLKSMKLCDTIGKPVINPPRHILNTDREMIYKTLSKIKGLHIPKTVKLNPKSPHDIVSCIYNNKLNYPMLIREAGSHGGESLTLLENAQQVERLYHLALDGRKYYLTEYAEYKDDDGQYAKHRLAVVGGKVFLRHVIVSNSWMIHSNSRKHSFISKEKALQTAFEEEKKFHIQKIVSKIYRELKLDYFGIDCAINDKSEMLIFEVNANMNILINGHNHADEYIAPIKFALSNLIKEKSQRV</sequence>
<dbReference type="STRING" id="327939.BIW53_04590"/>
<dbReference type="GO" id="GO:0005737">
    <property type="term" value="C:cytoplasm"/>
    <property type="evidence" value="ECO:0007669"/>
    <property type="project" value="TreeGrafter"/>
</dbReference>
<organism evidence="4 5">
    <name type="scientific">Pseudoalteromonas byunsanensis</name>
    <dbReference type="NCBI Taxonomy" id="327939"/>
    <lineage>
        <taxon>Bacteria</taxon>
        <taxon>Pseudomonadati</taxon>
        <taxon>Pseudomonadota</taxon>
        <taxon>Gammaproteobacteria</taxon>
        <taxon>Alteromonadales</taxon>
        <taxon>Pseudoalteromonadaceae</taxon>
        <taxon>Pseudoalteromonas</taxon>
    </lineage>
</organism>